<keyword evidence="6" id="KW-0472">Membrane</keyword>
<keyword evidence="6" id="KW-1133">Transmembrane helix</keyword>
<dbReference type="PANTHER" id="PTHR36118">
    <property type="entry name" value="ION-TRANSLOCATING OXIDOREDUCTASE COMPLEX SUBUNIT G"/>
    <property type="match status" value="1"/>
</dbReference>
<reference evidence="8 9" key="1">
    <citation type="submission" date="2018-05" db="EMBL/GenBank/DDBJ databases">
        <title>A metagenomic window into the 2 km-deep terrestrial subsurface aquifer revealed taxonomically and functionally diverse microbial community comprising novel uncultured bacterial lineages.</title>
        <authorList>
            <person name="Kadnikov V.V."/>
            <person name="Mardanov A.V."/>
            <person name="Beletsky A.V."/>
            <person name="Banks D."/>
            <person name="Pimenov N.V."/>
            <person name="Frank Y.A."/>
            <person name="Karnachuk O.V."/>
            <person name="Ravin N.V."/>
        </authorList>
    </citation>
    <scope>NUCLEOTIDE SEQUENCE [LARGE SCALE GENOMIC DNA]</scope>
    <source>
        <strain evidence="8">BY5</strain>
    </source>
</reference>
<dbReference type="InterPro" id="IPR010209">
    <property type="entry name" value="Ion_transpt_RnfG/RsxG"/>
</dbReference>
<keyword evidence="1 6" id="KW-0813">Transport</keyword>
<accession>A0A367ZTS3</accession>
<dbReference type="InterPro" id="IPR007329">
    <property type="entry name" value="FMN-bd"/>
</dbReference>
<name>A0A367ZTS3_9BACT</name>
<evidence type="ECO:0000256" key="4">
    <source>
        <dbReference type="ARBA" id="ARBA00022643"/>
    </source>
</evidence>
<feature type="domain" description="FMN-binding" evidence="7">
    <location>
        <begin position="93"/>
        <end position="183"/>
    </location>
</feature>
<comment type="subcellular location">
    <subcellularLocation>
        <location evidence="6">Cell membrane</location>
        <topology evidence="6">Single-pass membrane protein</topology>
    </subcellularLocation>
</comment>
<keyword evidence="3 6" id="KW-0285">Flavoprotein</keyword>
<comment type="similarity">
    <text evidence="6">Belongs to the RnfG family.</text>
</comment>
<gene>
    <name evidence="6" type="primary">rnfG</name>
    <name evidence="8" type="ORF">OZSIB_2640</name>
</gene>
<feature type="modified residue" description="FMN phosphoryl threonine" evidence="6">
    <location>
        <position position="166"/>
    </location>
</feature>
<dbReference type="Proteomes" id="UP000252355">
    <property type="component" value="Unassembled WGS sequence"/>
</dbReference>
<comment type="caution">
    <text evidence="8">The sequence shown here is derived from an EMBL/GenBank/DDBJ whole genome shotgun (WGS) entry which is preliminary data.</text>
</comment>
<sequence>MTQTWRDLWFMLVLTTICTILLVVVEGIYQTRMATDPSLMRRALQLVGLPLGEDVRSTFEQTFTTVARKEYPGSFFIGKQNPAMIIRQEEGAGLWGKIILLVAYDLRRGAILGIDVLEHSETPGLGARIEEEKFRAQFRGLIARHGVRAAKIKFKEGEFDGVTGATLTSKAVEEIINAAIRKIKTVAGPGGTP</sequence>
<dbReference type="GO" id="GO:0005886">
    <property type="term" value="C:plasma membrane"/>
    <property type="evidence" value="ECO:0007669"/>
    <property type="project" value="UniProtKB-SubCell"/>
</dbReference>
<dbReference type="HAMAP" id="MF_00479">
    <property type="entry name" value="RsxG_RnfG"/>
    <property type="match status" value="1"/>
</dbReference>
<dbReference type="EC" id="7.-.-.-" evidence="6"/>
<dbReference type="GO" id="GO:0010181">
    <property type="term" value="F:FMN binding"/>
    <property type="evidence" value="ECO:0007669"/>
    <property type="project" value="InterPro"/>
</dbReference>
<comment type="cofactor">
    <cofactor evidence="6">
        <name>FMN</name>
        <dbReference type="ChEBI" id="CHEBI:58210"/>
    </cofactor>
</comment>
<keyword evidence="5 6" id="KW-0249">Electron transport</keyword>
<comment type="subunit">
    <text evidence="6">The complex is composed of six subunits: RnfA, RnfB, RnfC, RnfD, RnfE and RnfG.</text>
</comment>
<evidence type="ECO:0000256" key="1">
    <source>
        <dbReference type="ARBA" id="ARBA00022448"/>
    </source>
</evidence>
<comment type="function">
    <text evidence="6">Part of a membrane-bound complex that couples electron transfer with translocation of ions across the membrane.</text>
</comment>
<dbReference type="GO" id="GO:0022900">
    <property type="term" value="P:electron transport chain"/>
    <property type="evidence" value="ECO:0007669"/>
    <property type="project" value="UniProtKB-UniRule"/>
</dbReference>
<protein>
    <recommendedName>
        <fullName evidence="6">Ion-translocating oxidoreductase complex subunit G</fullName>
        <ecNumber evidence="6">7.-.-.-</ecNumber>
    </recommendedName>
    <alternativeName>
        <fullName evidence="6">Rnf electron transport complex subunit G</fullName>
    </alternativeName>
</protein>
<keyword evidence="6" id="KW-1278">Translocase</keyword>
<evidence type="ECO:0000256" key="3">
    <source>
        <dbReference type="ARBA" id="ARBA00022630"/>
    </source>
</evidence>
<dbReference type="Pfam" id="PF04205">
    <property type="entry name" value="FMN_bind"/>
    <property type="match status" value="1"/>
</dbReference>
<evidence type="ECO:0000256" key="5">
    <source>
        <dbReference type="ARBA" id="ARBA00022982"/>
    </source>
</evidence>
<organism evidence="8 9">
    <name type="scientific">Candidatus Ozemobacter sibiricus</name>
    <dbReference type="NCBI Taxonomy" id="2268124"/>
    <lineage>
        <taxon>Bacteria</taxon>
        <taxon>Candidatus Ozemobacteria</taxon>
        <taxon>Candidatus Ozemobacterales</taxon>
        <taxon>Candidatus Ozemobacteraceae</taxon>
        <taxon>Candidatus Ozemobacter</taxon>
    </lineage>
</organism>
<evidence type="ECO:0000256" key="6">
    <source>
        <dbReference type="HAMAP-Rule" id="MF_00479"/>
    </source>
</evidence>
<keyword evidence="6" id="KW-0812">Transmembrane</keyword>
<proteinExistence type="inferred from homology"/>
<dbReference type="PANTHER" id="PTHR36118:SF1">
    <property type="entry name" value="ION-TRANSLOCATING OXIDOREDUCTASE COMPLEX SUBUNIT G"/>
    <property type="match status" value="1"/>
</dbReference>
<dbReference type="AlphaFoldDB" id="A0A367ZTS3"/>
<evidence type="ECO:0000256" key="2">
    <source>
        <dbReference type="ARBA" id="ARBA00022553"/>
    </source>
</evidence>
<keyword evidence="4 6" id="KW-0288">FMN</keyword>
<dbReference type="SMART" id="SM00900">
    <property type="entry name" value="FMN_bind"/>
    <property type="match status" value="1"/>
</dbReference>
<keyword evidence="6" id="KW-1003">Cell membrane</keyword>
<dbReference type="EMBL" id="QOQW01000004">
    <property type="protein sequence ID" value="RCK80752.1"/>
    <property type="molecule type" value="Genomic_DNA"/>
</dbReference>
<evidence type="ECO:0000313" key="9">
    <source>
        <dbReference type="Proteomes" id="UP000252355"/>
    </source>
</evidence>
<evidence type="ECO:0000259" key="7">
    <source>
        <dbReference type="SMART" id="SM00900"/>
    </source>
</evidence>
<dbReference type="GO" id="GO:0009055">
    <property type="term" value="F:electron transfer activity"/>
    <property type="evidence" value="ECO:0007669"/>
    <property type="project" value="InterPro"/>
</dbReference>
<keyword evidence="2 6" id="KW-0597">Phosphoprotein</keyword>
<evidence type="ECO:0000313" key="8">
    <source>
        <dbReference type="EMBL" id="RCK80752.1"/>
    </source>
</evidence>